<proteinExistence type="predicted"/>
<dbReference type="GO" id="GO:0060271">
    <property type="term" value="P:cilium assembly"/>
    <property type="evidence" value="ECO:0007669"/>
    <property type="project" value="TreeGrafter"/>
</dbReference>
<dbReference type="GO" id="GO:0045931">
    <property type="term" value="P:positive regulation of mitotic cell cycle"/>
    <property type="evidence" value="ECO:0007669"/>
    <property type="project" value="TreeGrafter"/>
</dbReference>
<keyword evidence="1" id="KW-0175">Coiled coil</keyword>
<feature type="coiled-coil region" evidence="1">
    <location>
        <begin position="274"/>
        <end position="311"/>
    </location>
</feature>
<dbReference type="Proteomes" id="UP000265080">
    <property type="component" value="Chromosome 19"/>
</dbReference>
<reference evidence="3" key="2">
    <citation type="submission" date="2025-08" db="UniProtKB">
        <authorList>
            <consortium name="Ensembl"/>
        </authorList>
    </citation>
    <scope>IDENTIFICATION</scope>
</reference>
<feature type="coiled-coil region" evidence="1">
    <location>
        <begin position="213"/>
        <end position="247"/>
    </location>
</feature>
<reference evidence="3" key="3">
    <citation type="submission" date="2025-09" db="UniProtKB">
        <authorList>
            <consortium name="Ensembl"/>
        </authorList>
    </citation>
    <scope>IDENTIFICATION</scope>
</reference>
<dbReference type="GeneTree" id="ENSGT00940000178264"/>
<organism evidence="3 4">
    <name type="scientific">Amphiprion percula</name>
    <name type="common">Orange clownfish</name>
    <name type="synonym">Lutjanus percula</name>
    <dbReference type="NCBI Taxonomy" id="161767"/>
    <lineage>
        <taxon>Eukaryota</taxon>
        <taxon>Metazoa</taxon>
        <taxon>Chordata</taxon>
        <taxon>Craniata</taxon>
        <taxon>Vertebrata</taxon>
        <taxon>Euteleostomi</taxon>
        <taxon>Actinopterygii</taxon>
        <taxon>Neopterygii</taxon>
        <taxon>Teleostei</taxon>
        <taxon>Neoteleostei</taxon>
        <taxon>Acanthomorphata</taxon>
        <taxon>Ovalentaria</taxon>
        <taxon>Pomacentridae</taxon>
        <taxon>Amphiprion</taxon>
    </lineage>
</organism>
<dbReference type="GO" id="GO:0034451">
    <property type="term" value="C:centriolar satellite"/>
    <property type="evidence" value="ECO:0007669"/>
    <property type="project" value="TreeGrafter"/>
</dbReference>
<dbReference type="Ensembl" id="ENSAPET00000022772.1">
    <property type="protein sequence ID" value="ENSAPEP00000022185.1"/>
    <property type="gene ID" value="ENSAPEG00000015784.1"/>
</dbReference>
<dbReference type="GO" id="GO:0005814">
    <property type="term" value="C:centriole"/>
    <property type="evidence" value="ECO:0007669"/>
    <property type="project" value="TreeGrafter"/>
</dbReference>
<dbReference type="GO" id="GO:0007099">
    <property type="term" value="P:centriole replication"/>
    <property type="evidence" value="ECO:0007669"/>
    <property type="project" value="TreeGrafter"/>
</dbReference>
<dbReference type="PANTHER" id="PTHR46725">
    <property type="entry name" value="COILED-COIL DOMAIN-CONTAINING PROTEIN 57"/>
    <property type="match status" value="1"/>
</dbReference>
<keyword evidence="4" id="KW-1185">Reference proteome</keyword>
<dbReference type="InterPro" id="IPR042481">
    <property type="entry name" value="CCDC57"/>
</dbReference>
<feature type="region of interest" description="Disordered" evidence="2">
    <location>
        <begin position="570"/>
        <end position="592"/>
    </location>
</feature>
<evidence type="ECO:0000256" key="2">
    <source>
        <dbReference type="SAM" id="MobiDB-lite"/>
    </source>
</evidence>
<accession>A0A3P8T9M5</accession>
<dbReference type="AlphaFoldDB" id="A0A3P8T9M5"/>
<feature type="compositionally biased region" description="Basic and acidic residues" evidence="2">
    <location>
        <begin position="578"/>
        <end position="592"/>
    </location>
</feature>
<reference evidence="3 4" key="1">
    <citation type="submission" date="2018-03" db="EMBL/GenBank/DDBJ databases">
        <title>Finding Nemo's genes: A chromosome-scale reference assembly of the genome of the orange clownfish Amphiprion percula.</title>
        <authorList>
            <person name="Lehmann R."/>
        </authorList>
    </citation>
    <scope>NUCLEOTIDE SEQUENCE</scope>
</reference>
<protein>
    <recommendedName>
        <fullName evidence="5">Coiled-coil domain-containing protein 57</fullName>
    </recommendedName>
</protein>
<name>A0A3P8T9M5_AMPPE</name>
<evidence type="ECO:0000313" key="4">
    <source>
        <dbReference type="Proteomes" id="UP000265080"/>
    </source>
</evidence>
<dbReference type="PANTHER" id="PTHR46725:SF1">
    <property type="entry name" value="COILED-COIL DOMAIN-CONTAINING PROTEIN 57"/>
    <property type="match status" value="1"/>
</dbReference>
<dbReference type="OMA" id="DEMCAVV"/>
<feature type="region of interest" description="Disordered" evidence="2">
    <location>
        <begin position="87"/>
        <end position="106"/>
    </location>
</feature>
<feature type="compositionally biased region" description="Pro residues" evidence="2">
    <location>
        <begin position="361"/>
        <end position="374"/>
    </location>
</feature>
<feature type="region of interest" description="Disordered" evidence="2">
    <location>
        <begin position="357"/>
        <end position="383"/>
    </location>
</feature>
<evidence type="ECO:0008006" key="5">
    <source>
        <dbReference type="Google" id="ProtNLM"/>
    </source>
</evidence>
<evidence type="ECO:0000313" key="3">
    <source>
        <dbReference type="Ensembl" id="ENSAPEP00000022185.1"/>
    </source>
</evidence>
<dbReference type="GO" id="GO:0007020">
    <property type="term" value="P:microtubule nucleation"/>
    <property type="evidence" value="ECO:0007669"/>
    <property type="project" value="TreeGrafter"/>
</dbReference>
<evidence type="ECO:0000256" key="1">
    <source>
        <dbReference type="SAM" id="Coils"/>
    </source>
</evidence>
<dbReference type="GO" id="GO:0005876">
    <property type="term" value="C:spindle microtubule"/>
    <property type="evidence" value="ECO:0007669"/>
    <property type="project" value="TreeGrafter"/>
</dbReference>
<feature type="coiled-coil region" evidence="1">
    <location>
        <begin position="9"/>
        <end position="58"/>
    </location>
</feature>
<dbReference type="STRING" id="161767.ENSAPEP00000022185"/>
<sequence>MQSDGDSGLRDLEARLVSKERELKELQAVRVHQLESSLIKAQKECSSLREHYKQLREDFLFNLAILDERDRELEKYDAITARALTRDHNRYNPSKEAEERQEDELRQQEHEFNVKMDKMRAVVLSHEIKVKLLSKETEVHCQAQLQATQALKASKELCQQMKTQLQHKDQELKDIVAIKDNRYVPVMLAAARTNWDQYIKQVSSEMVVKDTEIITMQERETKLRTELENSREQIERYKQQVSTGLKRERTLEQIGVQAELEWQRRYEDIKAEHYLANEQLIQDLTEAKAELKEKQQELQDLNALLHSVRMERDHAVQGLTPKVDSLASEEINRLQVQNSTLRAVVTQMRKDMEGLSQLLPRPQPEPQASPPQPVHYPGSSAVTSNTLSANTQVATGLLAQTDAIFSKVGPAVCLHSSFSPGFCYETCGACLDEGANNPALIKQVRVTHVESAPTDIIQQVLKEITTDLFSTKLITVVTCRCLKCLISSSFQSAPVQQFQEENQHLQLQALGLISGGLLEKVHCAKSNPSLLRARLKQAASCIARLSRDKQQLIEMGNRLRAQITTHSQTSVCLTEPVEPERDTSTDKQGDQHDRLSVLEQLQYQLTTQVSELTHYPSLFKSIAYQ</sequence>